<name>A0A0C3QRD3_9AGAM</name>
<dbReference type="HOGENOM" id="CLU_676511_0_0_1"/>
<evidence type="ECO:0000313" key="3">
    <source>
        <dbReference type="EMBL" id="KIO30309.1"/>
    </source>
</evidence>
<dbReference type="EMBL" id="KN822973">
    <property type="protein sequence ID" value="KIO30309.1"/>
    <property type="molecule type" value="Genomic_DNA"/>
</dbReference>
<accession>A0A0C3QRD3</accession>
<reference evidence="4" key="2">
    <citation type="submission" date="2015-01" db="EMBL/GenBank/DDBJ databases">
        <title>Evolutionary Origins and Diversification of the Mycorrhizal Mutualists.</title>
        <authorList>
            <consortium name="DOE Joint Genome Institute"/>
            <consortium name="Mycorrhizal Genomics Consortium"/>
            <person name="Kohler A."/>
            <person name="Kuo A."/>
            <person name="Nagy L.G."/>
            <person name="Floudas D."/>
            <person name="Copeland A."/>
            <person name="Barry K.W."/>
            <person name="Cichocki N."/>
            <person name="Veneault-Fourrey C."/>
            <person name="LaButti K."/>
            <person name="Lindquist E.A."/>
            <person name="Lipzen A."/>
            <person name="Lundell T."/>
            <person name="Morin E."/>
            <person name="Murat C."/>
            <person name="Riley R."/>
            <person name="Ohm R."/>
            <person name="Sun H."/>
            <person name="Tunlid A."/>
            <person name="Henrissat B."/>
            <person name="Grigoriev I.V."/>
            <person name="Hibbett D.S."/>
            <person name="Martin F."/>
        </authorList>
    </citation>
    <scope>NUCLEOTIDE SEQUENCE [LARGE SCALE GENOMIC DNA]</scope>
    <source>
        <strain evidence="4">MUT 4182</strain>
    </source>
</reference>
<feature type="region of interest" description="Disordered" evidence="1">
    <location>
        <begin position="354"/>
        <end position="407"/>
    </location>
</feature>
<evidence type="ECO:0008006" key="5">
    <source>
        <dbReference type="Google" id="ProtNLM"/>
    </source>
</evidence>
<feature type="transmembrane region" description="Helical" evidence="2">
    <location>
        <begin position="240"/>
        <end position="260"/>
    </location>
</feature>
<feature type="transmembrane region" description="Helical" evidence="2">
    <location>
        <begin position="207"/>
        <end position="234"/>
    </location>
</feature>
<evidence type="ECO:0000313" key="4">
    <source>
        <dbReference type="Proteomes" id="UP000054248"/>
    </source>
</evidence>
<evidence type="ECO:0000256" key="2">
    <source>
        <dbReference type="SAM" id="Phobius"/>
    </source>
</evidence>
<proteinExistence type="predicted"/>
<gene>
    <name evidence="3" type="ORF">M407DRAFT_155226</name>
</gene>
<keyword evidence="4" id="KW-1185">Reference proteome</keyword>
<dbReference type="Proteomes" id="UP000054248">
    <property type="component" value="Unassembled WGS sequence"/>
</dbReference>
<organism evidence="3 4">
    <name type="scientific">Tulasnella calospora MUT 4182</name>
    <dbReference type="NCBI Taxonomy" id="1051891"/>
    <lineage>
        <taxon>Eukaryota</taxon>
        <taxon>Fungi</taxon>
        <taxon>Dikarya</taxon>
        <taxon>Basidiomycota</taxon>
        <taxon>Agaricomycotina</taxon>
        <taxon>Agaricomycetes</taxon>
        <taxon>Cantharellales</taxon>
        <taxon>Tulasnellaceae</taxon>
        <taxon>Tulasnella</taxon>
    </lineage>
</organism>
<dbReference type="OrthoDB" id="3222065at2759"/>
<keyword evidence="2" id="KW-1133">Transmembrane helix</keyword>
<sequence length="407" mass="44806">MLAPTTIVYYVLQLTGLALLTILTVTFALPSGPSRHVTIPNNLILWVIQSVVSCLFVFTGNIDSQKIEPRLCKFQSAVVYGAPPALSAAAMTVVARVWYLTFSVNKSKSLLMQASGWVSAVFVAIPMLVWIGVALASGILAGDNVRRFPQYCASDNQTPSIISGVAAAVFLLISCVFQFWTLLIVYGRYRRSKRFGQQEVGHVDMPLFIRISTFSMLIVVALVLAIIATVSAWSQAAPDLLVAGMSIAVFVVFGSQRDVLEFWHLRKRHLTSRTHLSGQGNTFTSMQAGRSIPGRIPYGTDAWDIERDLAHHTVHRPTVVVSAPFKGEMTDYSDTEEIEMHDAKPRVDVVVRTEEPSDGPWIQPKSAAPRTVRVLSFDGSQIHDQPPPPRLRPSDSSRDSSDVEKGR</sequence>
<feature type="compositionally biased region" description="Basic and acidic residues" evidence="1">
    <location>
        <begin position="392"/>
        <end position="407"/>
    </location>
</feature>
<feature type="transmembrane region" description="Helical" evidence="2">
    <location>
        <begin position="6"/>
        <end position="31"/>
    </location>
</feature>
<dbReference type="STRING" id="1051891.A0A0C3QRD3"/>
<feature type="transmembrane region" description="Helical" evidence="2">
    <location>
        <begin position="114"/>
        <end position="141"/>
    </location>
</feature>
<dbReference type="AlphaFoldDB" id="A0A0C3QRD3"/>
<feature type="transmembrane region" description="Helical" evidence="2">
    <location>
        <begin position="161"/>
        <end position="186"/>
    </location>
</feature>
<protein>
    <recommendedName>
        <fullName evidence="5">G-protein coupled receptors family 2 profile 2 domain-containing protein</fullName>
    </recommendedName>
</protein>
<reference evidence="3 4" key="1">
    <citation type="submission" date="2014-04" db="EMBL/GenBank/DDBJ databases">
        <authorList>
            <consortium name="DOE Joint Genome Institute"/>
            <person name="Kuo A."/>
            <person name="Girlanda M."/>
            <person name="Perotto S."/>
            <person name="Kohler A."/>
            <person name="Nagy L.G."/>
            <person name="Floudas D."/>
            <person name="Copeland A."/>
            <person name="Barry K.W."/>
            <person name="Cichocki N."/>
            <person name="Veneault-Fourrey C."/>
            <person name="LaButti K."/>
            <person name="Lindquist E.A."/>
            <person name="Lipzen A."/>
            <person name="Lundell T."/>
            <person name="Morin E."/>
            <person name="Murat C."/>
            <person name="Sun H."/>
            <person name="Tunlid A."/>
            <person name="Henrissat B."/>
            <person name="Grigoriev I.V."/>
            <person name="Hibbett D.S."/>
            <person name="Martin F."/>
            <person name="Nordberg H.P."/>
            <person name="Cantor M.N."/>
            <person name="Hua S.X."/>
        </authorList>
    </citation>
    <scope>NUCLEOTIDE SEQUENCE [LARGE SCALE GENOMIC DNA]</scope>
    <source>
        <strain evidence="3 4">MUT 4182</strain>
    </source>
</reference>
<keyword evidence="2" id="KW-0472">Membrane</keyword>
<keyword evidence="2" id="KW-0812">Transmembrane</keyword>
<evidence type="ECO:0000256" key="1">
    <source>
        <dbReference type="SAM" id="MobiDB-lite"/>
    </source>
</evidence>
<feature type="transmembrane region" description="Helical" evidence="2">
    <location>
        <begin position="43"/>
        <end position="62"/>
    </location>
</feature>
<feature type="transmembrane region" description="Helical" evidence="2">
    <location>
        <begin position="82"/>
        <end position="102"/>
    </location>
</feature>